<organism evidence="1 2">
    <name type="scientific">Massilia eurypsychrophila</name>
    <dbReference type="NCBI Taxonomy" id="1485217"/>
    <lineage>
        <taxon>Bacteria</taxon>
        <taxon>Pseudomonadati</taxon>
        <taxon>Pseudomonadota</taxon>
        <taxon>Betaproteobacteria</taxon>
        <taxon>Burkholderiales</taxon>
        <taxon>Oxalobacteraceae</taxon>
        <taxon>Telluria group</taxon>
        <taxon>Massilia</taxon>
    </lineage>
</organism>
<dbReference type="OrthoDB" id="8708258at2"/>
<protein>
    <submittedName>
        <fullName evidence="1">Uncharacterized protein</fullName>
    </submittedName>
</protein>
<proteinExistence type="predicted"/>
<name>A0A2G8TIP5_9BURK</name>
<dbReference type="EMBL" id="PDOC01000003">
    <property type="protein sequence ID" value="PIL45917.1"/>
    <property type="molecule type" value="Genomic_DNA"/>
</dbReference>
<dbReference type="AlphaFoldDB" id="A0A2G8TIP5"/>
<gene>
    <name evidence="1" type="ORF">CR105_07660</name>
</gene>
<evidence type="ECO:0000313" key="1">
    <source>
        <dbReference type="EMBL" id="PIL45917.1"/>
    </source>
</evidence>
<comment type="caution">
    <text evidence="1">The sequence shown here is derived from an EMBL/GenBank/DDBJ whole genome shotgun (WGS) entry which is preliminary data.</text>
</comment>
<dbReference type="RefSeq" id="WP_099787828.1">
    <property type="nucleotide sequence ID" value="NZ_JBHLYV010000029.1"/>
</dbReference>
<accession>A0A2G8TIP5</accession>
<evidence type="ECO:0000313" key="2">
    <source>
        <dbReference type="Proteomes" id="UP000230390"/>
    </source>
</evidence>
<reference evidence="1 2" key="1">
    <citation type="submission" date="2017-10" db="EMBL/GenBank/DDBJ databases">
        <title>Massilia psychrophilum sp. nov., a novel purple-pigmented bacterium isolated from Tianshan glacier, Xinjiang Municipality, China.</title>
        <authorList>
            <person name="Wang H."/>
        </authorList>
    </citation>
    <scope>NUCLEOTIDE SEQUENCE [LARGE SCALE GENOMIC DNA]</scope>
    <source>
        <strain evidence="1 2">JCM 30074</strain>
    </source>
</reference>
<dbReference type="Proteomes" id="UP000230390">
    <property type="component" value="Unassembled WGS sequence"/>
</dbReference>
<sequence length="515" mass="55309">MPVYVQHEVLGKVPDVFNAEALWQAPGLALFSRKPLLRDLLERSPREHRGRAATRCFSHVTLMLPQDDVDDDRHLTRGARVRDLAQSLAALHQKDFGDLLGADEVRYDVVGADALESGQVEVKFGHAVYLPGPDEKVLYTVTTSRDSAIWKPVCAMYPNQRLALIGHDHESASHAVPAWPFGGDGAILLINDGPDAPIEVQVRPKGAFDCNYDPVNGYYTIKSKEAGAATRLLMKITRAASTPVAAPKPAEAAPIQVRPATVWKTRARPSNEMEQTAVPLSHRPAMTPGVEGDATYAPIAQQRVSLVALAMPRLSRYRETGALALEIGLDRSLGLAANPHDAVISFAVDAGDELHAITSAGRERITAPASFTPVDAGAVKLAAVAPDMADRYCAMLCLPVPVSVPVASGARFVFGRSAPMLAALRVLDSARFLQRADGFDSASADRIGLSRNAFSFEAAGGGYQIGRLSATQALFHLDEQMQFVASIGEAGAEQPYTLPPGHHLVAGHYVLRFDA</sequence>
<keyword evidence="2" id="KW-1185">Reference proteome</keyword>